<reference evidence="2 3" key="1">
    <citation type="submission" date="2017-03" db="EMBL/GenBank/DDBJ databases">
        <title>Complete genome sequence of Bacillus thuringiensis L-7601, a novel melanin producing strain.</title>
        <authorList>
            <person name="Cai J."/>
            <person name="Cao Z."/>
            <person name="Tan T."/>
        </authorList>
    </citation>
    <scope>NUCLEOTIDE SEQUENCE [LARGE SCALE GENOMIC DNA]</scope>
    <source>
        <strain evidence="2 3">L-7601</strain>
        <plasmid evidence="2 3">unnamed1</plasmid>
    </source>
</reference>
<accession>A0A9W3TJG4</accession>
<evidence type="ECO:0000256" key="1">
    <source>
        <dbReference type="ARBA" id="ARBA00023125"/>
    </source>
</evidence>
<dbReference type="SMART" id="SM00530">
    <property type="entry name" value="HTH_XRE"/>
    <property type="match status" value="1"/>
</dbReference>
<dbReference type="Pfam" id="PF01381">
    <property type="entry name" value="HTH_3"/>
    <property type="match status" value="1"/>
</dbReference>
<dbReference type="InterPro" id="IPR001387">
    <property type="entry name" value="Cro/C1-type_HTH"/>
</dbReference>
<dbReference type="GO" id="GO:0003677">
    <property type="term" value="F:DNA binding"/>
    <property type="evidence" value="ECO:0007669"/>
    <property type="project" value="UniProtKB-KW"/>
</dbReference>
<dbReference type="Proteomes" id="UP000191057">
    <property type="component" value="Plasmid unnamed1"/>
</dbReference>
<dbReference type="AlphaFoldDB" id="A0A9W3TJG4"/>
<keyword evidence="1" id="KW-0238">DNA-binding</keyword>
<dbReference type="SUPFAM" id="SSF47413">
    <property type="entry name" value="lambda repressor-like DNA-binding domains"/>
    <property type="match status" value="1"/>
</dbReference>
<evidence type="ECO:0000313" key="2">
    <source>
        <dbReference type="EMBL" id="AQY42337.1"/>
    </source>
</evidence>
<gene>
    <name evidence="2" type="ORF">B4918_31010</name>
</gene>
<dbReference type="PANTHER" id="PTHR46558:SF11">
    <property type="entry name" value="HTH-TYPE TRANSCRIPTIONAL REGULATOR XRE"/>
    <property type="match status" value="1"/>
</dbReference>
<dbReference type="Gene3D" id="1.10.260.40">
    <property type="entry name" value="lambda repressor-like DNA-binding domains"/>
    <property type="match status" value="1"/>
</dbReference>
<dbReference type="CDD" id="cd00093">
    <property type="entry name" value="HTH_XRE"/>
    <property type="match status" value="1"/>
</dbReference>
<dbReference type="PANTHER" id="PTHR46558">
    <property type="entry name" value="TRACRIPTIONAL REGULATORY PROTEIN-RELATED-RELATED"/>
    <property type="match status" value="1"/>
</dbReference>
<organism evidence="2 3">
    <name type="scientific">Bacillus thuringiensis</name>
    <dbReference type="NCBI Taxonomy" id="1428"/>
    <lineage>
        <taxon>Bacteria</taxon>
        <taxon>Bacillati</taxon>
        <taxon>Bacillota</taxon>
        <taxon>Bacilli</taxon>
        <taxon>Bacillales</taxon>
        <taxon>Bacillaceae</taxon>
        <taxon>Bacillus</taxon>
        <taxon>Bacillus cereus group</taxon>
    </lineage>
</organism>
<keyword evidence="2" id="KW-0614">Plasmid</keyword>
<name>A0A9W3TJG4_BACTU</name>
<geneLocation type="plasmid" evidence="2 3">
    <name>unnamed1</name>
</geneLocation>
<dbReference type="InterPro" id="IPR010982">
    <property type="entry name" value="Lambda_DNA-bd_dom_sf"/>
</dbReference>
<protein>
    <submittedName>
        <fullName evidence="2">Uncharacterized protein</fullName>
    </submittedName>
</protein>
<dbReference type="PROSITE" id="PS50943">
    <property type="entry name" value="HTH_CROC1"/>
    <property type="match status" value="1"/>
</dbReference>
<proteinExistence type="predicted"/>
<sequence>MKGRMFVNGNRVKLLRLEKKLTQEDLAKKIGVSKSALSQIENNKTTPSRETVSALSRILEVTTDYILGLSEYRELDKEESSEVRKEMDELTNKLEKLSAERQKFLIDMMKAIVEKGSISN</sequence>
<dbReference type="EMBL" id="CP020003">
    <property type="protein sequence ID" value="AQY42337.1"/>
    <property type="molecule type" value="Genomic_DNA"/>
</dbReference>
<evidence type="ECO:0000313" key="3">
    <source>
        <dbReference type="Proteomes" id="UP000191057"/>
    </source>
</evidence>
<dbReference type="RefSeq" id="WP_079246380.1">
    <property type="nucleotide sequence ID" value="NZ_JARSYF010000044.1"/>
</dbReference>